<keyword evidence="3" id="KW-0288">FMN</keyword>
<comment type="pathway">
    <text evidence="3">Cofactor biosynthesis; coenzyme A biosynthesis; CoA from (R)-pantothenate: step 2/5.</text>
</comment>
<feature type="region of interest" description="Phosphopantothenate--cysteine ligase" evidence="3">
    <location>
        <begin position="239"/>
        <end position="471"/>
    </location>
</feature>
<dbReference type="InterPro" id="IPR036551">
    <property type="entry name" value="Flavin_trans-like"/>
</dbReference>
<dbReference type="EMBL" id="CP035037">
    <property type="protein sequence ID" value="QAB17569.1"/>
    <property type="molecule type" value="Genomic_DNA"/>
</dbReference>
<protein>
    <recommendedName>
        <fullName evidence="3">Coenzyme A biosynthesis bifunctional protein CoaBC</fullName>
    </recommendedName>
    <alternativeName>
        <fullName evidence="3">DNA/pantothenate metabolism flavoprotein</fullName>
    </alternativeName>
    <alternativeName>
        <fullName evidence="3">Phosphopantothenoylcysteine synthetase/decarboxylase</fullName>
        <shortName evidence="3">PPCS-PPCDC</shortName>
    </alternativeName>
    <domain>
        <recommendedName>
            <fullName evidence="3">Phosphopantothenoylcysteine decarboxylase</fullName>
            <shortName evidence="3">PPC decarboxylase</shortName>
            <shortName evidence="3">PPC-DC</shortName>
            <ecNumber evidence="3">4.1.1.36</ecNumber>
        </recommendedName>
        <alternativeName>
            <fullName evidence="3">CoaC</fullName>
        </alternativeName>
    </domain>
    <domain>
        <recommendedName>
            <fullName evidence="3">Phosphopantothenate--cysteine ligase</fullName>
            <ecNumber evidence="3">6.3.2.5</ecNumber>
        </recommendedName>
        <alternativeName>
            <fullName evidence="3">CoaB</fullName>
        </alternativeName>
        <alternativeName>
            <fullName evidence="3">Phosphopantothenoylcysteine synthetase</fullName>
            <shortName evidence="3">PPC synthetase</shortName>
            <shortName evidence="3">PPC-S</shortName>
        </alternativeName>
    </domain>
</protein>
<comment type="catalytic activity">
    <reaction evidence="3">
        <text>N-[(R)-4-phosphopantothenoyl]-L-cysteine + H(+) = (R)-4'-phosphopantetheine + CO2</text>
        <dbReference type="Rhea" id="RHEA:16793"/>
        <dbReference type="ChEBI" id="CHEBI:15378"/>
        <dbReference type="ChEBI" id="CHEBI:16526"/>
        <dbReference type="ChEBI" id="CHEBI:59458"/>
        <dbReference type="ChEBI" id="CHEBI:61723"/>
        <dbReference type="EC" id="4.1.1.36"/>
    </reaction>
</comment>
<keyword evidence="3" id="KW-0479">Metal-binding</keyword>
<dbReference type="EC" id="4.1.1.36" evidence="3"/>
<dbReference type="Proteomes" id="UP000285768">
    <property type="component" value="Chromosome"/>
</dbReference>
<keyword evidence="3" id="KW-0285">Flavoprotein</keyword>
<feature type="binding site" evidence="3">
    <location>
        <position position="343"/>
    </location>
    <ligand>
        <name>CTP</name>
        <dbReference type="ChEBI" id="CHEBI:37563"/>
    </ligand>
</feature>
<evidence type="ECO:0000256" key="2">
    <source>
        <dbReference type="ARBA" id="ARBA00023239"/>
    </source>
</evidence>
<dbReference type="EC" id="6.3.2.5" evidence="3"/>
<reference evidence="7 8" key="1">
    <citation type="submission" date="2019-01" db="EMBL/GenBank/DDBJ databases">
        <title>Leucobacter muris sp. nov. isolated from the nose of a laboratory mouse.</title>
        <authorList>
            <person name="Benga L."/>
            <person name="Sproeer C."/>
            <person name="Schumann P."/>
            <person name="Verbarg S."/>
            <person name="Bunk B."/>
            <person name="Engelhardt E."/>
            <person name="Benten P.M."/>
            <person name="Sager M."/>
        </authorList>
    </citation>
    <scope>NUCLEOTIDE SEQUENCE [LARGE SCALE GENOMIC DNA]</scope>
    <source>
        <strain evidence="7 8">DSM 101948</strain>
    </source>
</reference>
<dbReference type="Pfam" id="PF02441">
    <property type="entry name" value="Flavoprotein"/>
    <property type="match status" value="1"/>
</dbReference>
<dbReference type="PANTHER" id="PTHR14359">
    <property type="entry name" value="HOMO-OLIGOMERIC FLAVIN CONTAINING CYS DECARBOXYLASE FAMILY"/>
    <property type="match status" value="1"/>
</dbReference>
<evidence type="ECO:0000256" key="4">
    <source>
        <dbReference type="SAM" id="MobiDB-lite"/>
    </source>
</evidence>
<feature type="domain" description="DNA/pantothenate metabolism flavoprotein C-terminal" evidence="6">
    <location>
        <begin position="234"/>
        <end position="467"/>
    </location>
</feature>
<feature type="region of interest" description="Disordered" evidence="4">
    <location>
        <begin position="141"/>
        <end position="161"/>
    </location>
</feature>
<comment type="pathway">
    <text evidence="3">Cofactor biosynthesis; coenzyme A biosynthesis; CoA from (R)-pantothenate: step 3/5.</text>
</comment>
<keyword evidence="2 3" id="KW-0456">Lyase</keyword>
<dbReference type="SUPFAM" id="SSF102645">
    <property type="entry name" value="CoaB-like"/>
    <property type="match status" value="1"/>
</dbReference>
<sequence length="471" mass="48152">MNIVLGVTGGIAAYKAVALARLLVEAGHEVHVVPTDDALRFVGTPTWEAISRHPVTASVHDDVPEVRHVALGQRADLVVVAPATANTLARMTAGLADDLLGTTLLATRAPVLVAPAMHTEMWQHPATQDNVAILRSRGVHFTGPESGRLTGDDSGPGRMSEPERIAEAVEHLLSGGGDAATHGDSEPGATPEASGEQPSAPIPGAAAAPEPAEAAPEPAAGPGPAAESAAPGDLDGLRVLVTAGGTREPIDPVRYLGNRSSGRQGVAIAAAAADRGAKVVLLAANIDESVLAEVRDRAGVRVVPVGTTAELEAAANGASSGAEAVIMAAAVADYRVANVADQKLRKEDSPGEAPVLELVENPDVLVGLVQGRREGQVIVGFAAETVAGGVEGEGLDAAAARSELLERGRRKLARKGADLLAVNAVGWNAGFETDDNSLLVLDADGHLACEAHGSKRDVAERLLDAVRDELR</sequence>
<feature type="binding site" evidence="3">
    <location>
        <position position="415"/>
    </location>
    <ligand>
        <name>CTP</name>
        <dbReference type="ChEBI" id="CHEBI:37563"/>
    </ligand>
</feature>
<comment type="similarity">
    <text evidence="3">In the N-terminal section; belongs to the HFCD (homo-oligomeric flavin containing Cys decarboxylase) superfamily.</text>
</comment>
<comment type="function">
    <text evidence="3">Catalyzes two sequential steps in the biosynthesis of coenzyme A. In the first step cysteine is conjugated to 4'-phosphopantothenate to form 4-phosphopantothenoylcysteine. In the second step the latter compound is decarboxylated to form 4'-phosphopantotheine.</text>
</comment>
<dbReference type="InterPro" id="IPR007085">
    <property type="entry name" value="DNA/pantothenate-metab_flavo_C"/>
</dbReference>
<keyword evidence="3" id="KW-0436">Ligase</keyword>
<dbReference type="Gene3D" id="3.40.50.10300">
    <property type="entry name" value="CoaB-like"/>
    <property type="match status" value="1"/>
</dbReference>
<feature type="domain" description="Flavoprotein" evidence="5">
    <location>
        <begin position="1"/>
        <end position="170"/>
    </location>
</feature>
<dbReference type="RefSeq" id="WP_128386680.1">
    <property type="nucleotide sequence ID" value="NZ_CP035037.1"/>
</dbReference>
<accession>A0ABX5QER4</accession>
<comment type="cofactor">
    <cofactor evidence="3">
        <name>Mg(2+)</name>
        <dbReference type="ChEBI" id="CHEBI:18420"/>
    </cofactor>
</comment>
<feature type="region of interest" description="Phosphopantothenoylcysteine decarboxylase" evidence="3">
    <location>
        <begin position="1"/>
        <end position="238"/>
    </location>
</feature>
<dbReference type="PANTHER" id="PTHR14359:SF6">
    <property type="entry name" value="PHOSPHOPANTOTHENOYLCYSTEINE DECARBOXYLASE"/>
    <property type="match status" value="1"/>
</dbReference>
<comment type="cofactor">
    <cofactor evidence="3">
        <name>FMN</name>
        <dbReference type="ChEBI" id="CHEBI:58210"/>
    </cofactor>
    <text evidence="3">Binds 1 FMN per subunit.</text>
</comment>
<dbReference type="InterPro" id="IPR035929">
    <property type="entry name" value="CoaB-like_sf"/>
</dbReference>
<dbReference type="InterPro" id="IPR005252">
    <property type="entry name" value="CoaBC"/>
</dbReference>
<comment type="caution">
    <text evidence="3">Lacks conserved residue(s) required for the propagation of feature annotation.</text>
</comment>
<feature type="binding site" evidence="3">
    <location>
        <position position="333"/>
    </location>
    <ligand>
        <name>CTP</name>
        <dbReference type="ChEBI" id="CHEBI:37563"/>
    </ligand>
</feature>
<dbReference type="Gene3D" id="3.40.50.1950">
    <property type="entry name" value="Flavin prenyltransferase-like"/>
    <property type="match status" value="1"/>
</dbReference>
<feature type="binding site" evidence="3">
    <location>
        <begin position="362"/>
        <end position="365"/>
    </location>
    <ligand>
        <name>CTP</name>
        <dbReference type="ChEBI" id="CHEBI:37563"/>
    </ligand>
</feature>
<keyword evidence="3" id="KW-0460">Magnesium</keyword>
<comment type="similarity">
    <text evidence="3">In the C-terminal section; belongs to the PPC synthetase family.</text>
</comment>
<feature type="region of interest" description="Disordered" evidence="4">
    <location>
        <begin position="175"/>
        <end position="233"/>
    </location>
</feature>
<feature type="compositionally biased region" description="Low complexity" evidence="4">
    <location>
        <begin position="198"/>
        <end position="232"/>
    </location>
</feature>
<feature type="binding site" evidence="3">
    <location>
        <position position="411"/>
    </location>
    <ligand>
        <name>CTP</name>
        <dbReference type="ChEBI" id="CHEBI:37563"/>
    </ligand>
</feature>
<evidence type="ECO:0000256" key="1">
    <source>
        <dbReference type="ARBA" id="ARBA00022793"/>
    </source>
</evidence>
<proteinExistence type="inferred from homology"/>
<dbReference type="Pfam" id="PF04127">
    <property type="entry name" value="DFP"/>
    <property type="match status" value="1"/>
</dbReference>
<comment type="catalytic activity">
    <reaction evidence="3">
        <text>(R)-4'-phosphopantothenate + L-cysteine + CTP = N-[(R)-4-phosphopantothenoyl]-L-cysteine + CMP + diphosphate + H(+)</text>
        <dbReference type="Rhea" id="RHEA:19397"/>
        <dbReference type="ChEBI" id="CHEBI:10986"/>
        <dbReference type="ChEBI" id="CHEBI:15378"/>
        <dbReference type="ChEBI" id="CHEBI:33019"/>
        <dbReference type="ChEBI" id="CHEBI:35235"/>
        <dbReference type="ChEBI" id="CHEBI:37563"/>
        <dbReference type="ChEBI" id="CHEBI:59458"/>
        <dbReference type="ChEBI" id="CHEBI:60377"/>
        <dbReference type="EC" id="6.3.2.5"/>
    </reaction>
</comment>
<dbReference type="SUPFAM" id="SSF52507">
    <property type="entry name" value="Homo-oligomeric flavin-containing Cys decarboxylases, HFCD"/>
    <property type="match status" value="1"/>
</dbReference>
<evidence type="ECO:0000313" key="7">
    <source>
        <dbReference type="EMBL" id="QAB17569.1"/>
    </source>
</evidence>
<organism evidence="7 8">
    <name type="scientific">Leucobacter muris</name>
    <dbReference type="NCBI Taxonomy" id="1935379"/>
    <lineage>
        <taxon>Bacteria</taxon>
        <taxon>Bacillati</taxon>
        <taxon>Actinomycetota</taxon>
        <taxon>Actinomycetes</taxon>
        <taxon>Micrococcales</taxon>
        <taxon>Microbacteriaceae</taxon>
        <taxon>Leucobacter</taxon>
    </lineage>
</organism>
<keyword evidence="1 3" id="KW-0210">Decarboxylase</keyword>
<feature type="binding site" evidence="3">
    <location>
        <position position="381"/>
    </location>
    <ligand>
        <name>CTP</name>
        <dbReference type="ChEBI" id="CHEBI:37563"/>
    </ligand>
</feature>
<name>A0ABX5QER4_9MICO</name>
<dbReference type="InterPro" id="IPR003382">
    <property type="entry name" value="Flavoprotein"/>
</dbReference>
<evidence type="ECO:0000259" key="5">
    <source>
        <dbReference type="Pfam" id="PF02441"/>
    </source>
</evidence>
<evidence type="ECO:0000256" key="3">
    <source>
        <dbReference type="HAMAP-Rule" id="MF_02225"/>
    </source>
</evidence>
<evidence type="ECO:0000259" key="6">
    <source>
        <dbReference type="Pfam" id="PF04127"/>
    </source>
</evidence>
<evidence type="ECO:0000313" key="8">
    <source>
        <dbReference type="Proteomes" id="UP000285768"/>
    </source>
</evidence>
<keyword evidence="8" id="KW-1185">Reference proteome</keyword>
<dbReference type="HAMAP" id="MF_02225">
    <property type="entry name" value="CoaBC"/>
    <property type="match status" value="1"/>
</dbReference>
<gene>
    <name evidence="3" type="primary">coaBC</name>
    <name evidence="7" type="ORF">Leucomu_06200</name>
</gene>
<keyword evidence="3" id="KW-0511">Multifunctional enzyme</keyword>